<dbReference type="Proteomes" id="UP001055940">
    <property type="component" value="Chromosome"/>
</dbReference>
<reference evidence="2" key="1">
    <citation type="submission" date="2022-06" db="EMBL/GenBank/DDBJ databases">
        <authorList>
            <person name="Ping M."/>
        </authorList>
    </citation>
    <scope>NUCLEOTIDE SEQUENCE</scope>
    <source>
        <strain evidence="2">JCM11759T</strain>
    </source>
</reference>
<evidence type="ECO:0008006" key="4">
    <source>
        <dbReference type="Google" id="ProtNLM"/>
    </source>
</evidence>
<dbReference type="RefSeq" id="WP_254417461.1">
    <property type="nucleotide sequence ID" value="NZ_BAAAJB010000011.1"/>
</dbReference>
<accession>A0ABY5D0X1</accession>
<sequence>MTQHSTTWSNRSDSQTVQRLLADASRLWVDAGPEHEWLRRRHEGWWDHTNQVWVVPVPGRHRRLVRLLGELERTRLKYRPAQRPLRDRAVRSADPLATAHAGTGRPVPQIDAHGVASHAQMLSMVQACPAATVQGRRDRALVLACWELMATPAHLQALDVGDLRPHSEGLEVQVTGQLAVMAYRADPEHCPVRALTTYLELREEVQLLRGPVWLRTAPRRGHTDILTAQPMSSSEIAARLNAIAVDAGLSGRRTALGLRQGAIATAAASGASQRWLAAQSRHAPDCAFLNRLIRLGQRAVGREHVDLWGERPRDRRAR</sequence>
<evidence type="ECO:0000256" key="1">
    <source>
        <dbReference type="ARBA" id="ARBA00023172"/>
    </source>
</evidence>
<keyword evidence="1" id="KW-0233">DNA recombination</keyword>
<dbReference type="SUPFAM" id="SSF56349">
    <property type="entry name" value="DNA breaking-rejoining enzymes"/>
    <property type="match status" value="1"/>
</dbReference>
<evidence type="ECO:0000313" key="2">
    <source>
        <dbReference type="EMBL" id="USY17971.1"/>
    </source>
</evidence>
<dbReference type="EMBL" id="CP099837">
    <property type="protein sequence ID" value="USY17971.1"/>
    <property type="molecule type" value="Genomic_DNA"/>
</dbReference>
<dbReference type="Gene3D" id="1.10.443.10">
    <property type="entry name" value="Intergrase catalytic core"/>
    <property type="match status" value="1"/>
</dbReference>
<gene>
    <name evidence="2" type="ORF">NE857_21895</name>
</gene>
<dbReference type="InterPro" id="IPR011010">
    <property type="entry name" value="DNA_brk_join_enz"/>
</dbReference>
<proteinExistence type="predicted"/>
<keyword evidence="3" id="KW-1185">Reference proteome</keyword>
<evidence type="ECO:0000313" key="3">
    <source>
        <dbReference type="Proteomes" id="UP001055940"/>
    </source>
</evidence>
<dbReference type="InterPro" id="IPR013762">
    <property type="entry name" value="Integrase-like_cat_sf"/>
</dbReference>
<name>A0ABY5D0X1_9ACTN</name>
<protein>
    <recommendedName>
        <fullName evidence="4">Integrase</fullName>
    </recommendedName>
</protein>
<organism evidence="2 3">
    <name type="scientific">Nocardiopsis exhalans</name>
    <dbReference type="NCBI Taxonomy" id="163604"/>
    <lineage>
        <taxon>Bacteria</taxon>
        <taxon>Bacillati</taxon>
        <taxon>Actinomycetota</taxon>
        <taxon>Actinomycetes</taxon>
        <taxon>Streptosporangiales</taxon>
        <taxon>Nocardiopsidaceae</taxon>
        <taxon>Nocardiopsis</taxon>
    </lineage>
</organism>